<dbReference type="Proteomes" id="UP001597055">
    <property type="component" value="Unassembled WGS sequence"/>
</dbReference>
<accession>A0ABW3AHU0</accession>
<comment type="caution">
    <text evidence="1">The sequence shown here is derived from an EMBL/GenBank/DDBJ whole genome shotgun (WGS) entry which is preliminary data.</text>
</comment>
<sequence>MSNSRRPANTDRSYRTGYLKSPAWFARRDRWFRTHARTGIPLTCQACGHPATSAELELHHTDYHGVDKDGGQWRAREPHGDLVPLHPGCHELLHRLIDRDTVLSRGRDRRTASALALDRLRAKLAELDGVPHG</sequence>
<proteinExistence type="predicted"/>
<protein>
    <recommendedName>
        <fullName evidence="3">HNH endonuclease</fullName>
    </recommendedName>
</protein>
<evidence type="ECO:0000313" key="2">
    <source>
        <dbReference type="Proteomes" id="UP001597055"/>
    </source>
</evidence>
<evidence type="ECO:0000313" key="1">
    <source>
        <dbReference type="EMBL" id="MFD0790228.1"/>
    </source>
</evidence>
<organism evidence="1 2">
    <name type="scientific">Microbacterium insulae</name>
    <dbReference type="NCBI Taxonomy" id="483014"/>
    <lineage>
        <taxon>Bacteria</taxon>
        <taxon>Bacillati</taxon>
        <taxon>Actinomycetota</taxon>
        <taxon>Actinomycetes</taxon>
        <taxon>Micrococcales</taxon>
        <taxon>Microbacteriaceae</taxon>
        <taxon>Microbacterium</taxon>
    </lineage>
</organism>
<dbReference type="RefSeq" id="WP_204977953.1">
    <property type="nucleotide sequence ID" value="NZ_JBHTII010000001.1"/>
</dbReference>
<dbReference type="EMBL" id="JBHTII010000001">
    <property type="protein sequence ID" value="MFD0790228.1"/>
    <property type="molecule type" value="Genomic_DNA"/>
</dbReference>
<evidence type="ECO:0008006" key="3">
    <source>
        <dbReference type="Google" id="ProtNLM"/>
    </source>
</evidence>
<reference evidence="2" key="1">
    <citation type="journal article" date="2019" name="Int. J. Syst. Evol. Microbiol.">
        <title>The Global Catalogue of Microorganisms (GCM) 10K type strain sequencing project: providing services to taxonomists for standard genome sequencing and annotation.</title>
        <authorList>
            <consortium name="The Broad Institute Genomics Platform"/>
            <consortium name="The Broad Institute Genome Sequencing Center for Infectious Disease"/>
            <person name="Wu L."/>
            <person name="Ma J."/>
        </authorList>
    </citation>
    <scope>NUCLEOTIDE SEQUENCE [LARGE SCALE GENOMIC DNA]</scope>
    <source>
        <strain evidence="2">CCUG 54523</strain>
    </source>
</reference>
<keyword evidence="2" id="KW-1185">Reference proteome</keyword>
<gene>
    <name evidence="1" type="ORF">ACFQ0P_07460</name>
</gene>
<name>A0ABW3AHU0_9MICO</name>